<evidence type="ECO:0000313" key="2">
    <source>
        <dbReference type="WBParaSite" id="Pan_g8547.t1"/>
    </source>
</evidence>
<dbReference type="AlphaFoldDB" id="A0A7E4W9J1"/>
<organism evidence="1 2">
    <name type="scientific">Panagrellus redivivus</name>
    <name type="common">Microworm</name>
    <dbReference type="NCBI Taxonomy" id="6233"/>
    <lineage>
        <taxon>Eukaryota</taxon>
        <taxon>Metazoa</taxon>
        <taxon>Ecdysozoa</taxon>
        <taxon>Nematoda</taxon>
        <taxon>Chromadorea</taxon>
        <taxon>Rhabditida</taxon>
        <taxon>Tylenchina</taxon>
        <taxon>Panagrolaimomorpha</taxon>
        <taxon>Panagrolaimoidea</taxon>
        <taxon>Panagrolaimidae</taxon>
        <taxon>Panagrellus</taxon>
    </lineage>
</organism>
<reference evidence="2" key="2">
    <citation type="submission" date="2020-10" db="UniProtKB">
        <authorList>
            <consortium name="WormBaseParasite"/>
        </authorList>
    </citation>
    <scope>IDENTIFICATION</scope>
</reference>
<dbReference type="Proteomes" id="UP000492821">
    <property type="component" value="Unassembled WGS sequence"/>
</dbReference>
<reference evidence="1" key="1">
    <citation type="journal article" date="2013" name="Genetics">
        <title>The draft genome and transcriptome of Panagrellus redivivus are shaped by the harsh demands of a free-living lifestyle.</title>
        <authorList>
            <person name="Srinivasan J."/>
            <person name="Dillman A.R."/>
            <person name="Macchietto M.G."/>
            <person name="Heikkinen L."/>
            <person name="Lakso M."/>
            <person name="Fracchia K.M."/>
            <person name="Antoshechkin I."/>
            <person name="Mortazavi A."/>
            <person name="Wong G."/>
            <person name="Sternberg P.W."/>
        </authorList>
    </citation>
    <scope>NUCLEOTIDE SEQUENCE [LARGE SCALE GENOMIC DNA]</scope>
    <source>
        <strain evidence="1">MT8872</strain>
    </source>
</reference>
<keyword evidence="1" id="KW-1185">Reference proteome</keyword>
<protein>
    <submittedName>
        <fullName evidence="2">Transposase</fullName>
    </submittedName>
</protein>
<name>A0A7E4W9J1_PANRE</name>
<sequence length="82" mass="9740">MLKPFRHAKRMKFTRHAAISKARAKTDTQKVIQRTVNRQVATVPEAMFVKVMAFVWRRKFVIQLIDDCEMKRIGWNESFMIA</sequence>
<accession>A0A7E4W9J1</accession>
<proteinExistence type="predicted"/>
<dbReference type="WBParaSite" id="Pan_g8547.t1">
    <property type="protein sequence ID" value="Pan_g8547.t1"/>
    <property type="gene ID" value="Pan_g8547"/>
</dbReference>
<evidence type="ECO:0000313" key="1">
    <source>
        <dbReference type="Proteomes" id="UP000492821"/>
    </source>
</evidence>